<organism evidence="2">
    <name type="scientific">Rhodopseudomonas palustris (strain BisA53)</name>
    <dbReference type="NCBI Taxonomy" id="316055"/>
    <lineage>
        <taxon>Bacteria</taxon>
        <taxon>Pseudomonadati</taxon>
        <taxon>Pseudomonadota</taxon>
        <taxon>Alphaproteobacteria</taxon>
        <taxon>Hyphomicrobiales</taxon>
        <taxon>Nitrobacteraceae</taxon>
        <taxon>Rhodopseudomonas</taxon>
    </lineage>
</organism>
<dbReference type="Pfam" id="PF14280">
    <property type="entry name" value="DUF4365"/>
    <property type="match status" value="1"/>
</dbReference>
<dbReference type="HOGENOM" id="CLU_813631_0_0_5"/>
<sequence length="325" mass="37069">MKTRGNLVTERSGVNFVRGVVEATGSLFKEINLQHDFGQDATIVLVVDGHVRPREIALQIKSGATYVSEEYCFLPGTASHVFFWAEHDLTTLGVVYDPLEKTAWWIELQSAARDYRKSHPKSGTTFKFAKSLWNRFDNTDFVSVLVPTLLGEAPNVPLQRLCAWVNSTDVEAHDFGVRAIRAQYFREAEAWDCLIDAFKARPIENLTLSLPIALAKLLGHDDLGYYFGEIPNEVRAPAITKVLTFGPDEIAKLLSLLPEYDFERPSVGYSLMPLFGQRKESPEILATIQNDTKYDYTVREIAGQLLCWYQRDPRWWGFWRRDAKE</sequence>
<evidence type="ECO:0000313" key="2">
    <source>
        <dbReference type="EMBL" id="ABJ07170.1"/>
    </source>
</evidence>
<dbReference type="eggNOG" id="ENOG5032RDP">
    <property type="taxonomic scope" value="Bacteria"/>
</dbReference>
<proteinExistence type="predicted"/>
<name>Q07LL4_RHOP5</name>
<dbReference type="InterPro" id="IPR025375">
    <property type="entry name" value="DUF4365"/>
</dbReference>
<feature type="domain" description="DUF4365" evidence="1">
    <location>
        <begin position="10"/>
        <end position="117"/>
    </location>
</feature>
<dbReference type="OrthoDB" id="789223at2"/>
<reference evidence="2" key="1">
    <citation type="submission" date="2006-09" db="EMBL/GenBank/DDBJ databases">
        <title>Complete sequence of Rhodopseudomonas palustris BisA53.</title>
        <authorList>
            <consortium name="US DOE Joint Genome Institute"/>
            <person name="Copeland A."/>
            <person name="Lucas S."/>
            <person name="Lapidus A."/>
            <person name="Barry K."/>
            <person name="Detter J.C."/>
            <person name="Glavina del Rio T."/>
            <person name="Hammon N."/>
            <person name="Israni S."/>
            <person name="Dalin E."/>
            <person name="Tice H."/>
            <person name="Pitluck S."/>
            <person name="Chain P."/>
            <person name="Malfatti S."/>
            <person name="Shin M."/>
            <person name="Vergez L."/>
            <person name="Schmutz J."/>
            <person name="Larimer F."/>
            <person name="Land M."/>
            <person name="Hauser L."/>
            <person name="Pelletier D.A."/>
            <person name="Kyrpides N."/>
            <person name="Kim E."/>
            <person name="Harwood C.S."/>
            <person name="Oda Y."/>
            <person name="Richardson P."/>
        </authorList>
    </citation>
    <scope>NUCLEOTIDE SEQUENCE [LARGE SCALE GENOMIC DNA]</scope>
    <source>
        <strain evidence="2">BisA53</strain>
    </source>
</reference>
<evidence type="ECO:0000259" key="1">
    <source>
        <dbReference type="Pfam" id="PF14280"/>
    </source>
</evidence>
<accession>Q07LL4</accession>
<protein>
    <recommendedName>
        <fullName evidence="1">DUF4365 domain-containing protein</fullName>
    </recommendedName>
</protein>
<dbReference type="EMBL" id="CP000463">
    <property type="protein sequence ID" value="ABJ07170.1"/>
    <property type="molecule type" value="Genomic_DNA"/>
</dbReference>
<dbReference type="AlphaFoldDB" id="Q07LL4"/>
<gene>
    <name evidence="2" type="ordered locus">RPE_3235</name>
</gene>
<dbReference type="KEGG" id="rpe:RPE_3235"/>